<keyword evidence="2" id="KW-0285">Flavoprotein</keyword>
<evidence type="ECO:0000256" key="1">
    <source>
        <dbReference type="ARBA" id="ARBA00007532"/>
    </source>
</evidence>
<dbReference type="InterPro" id="IPR023753">
    <property type="entry name" value="FAD/NAD-binding_dom"/>
</dbReference>
<proteinExistence type="inferred from homology"/>
<dbReference type="Gene3D" id="3.50.50.60">
    <property type="entry name" value="FAD/NAD(P)-binding domain"/>
    <property type="match status" value="2"/>
</dbReference>
<dbReference type="Proteomes" id="UP000294299">
    <property type="component" value="Chromosome NFRAN"/>
</dbReference>
<evidence type="ECO:0000256" key="2">
    <source>
        <dbReference type="ARBA" id="ARBA00022630"/>
    </source>
</evidence>
<dbReference type="GeneID" id="39419659"/>
<keyword evidence="3" id="KW-0274">FAD</keyword>
<keyword evidence="7" id="KW-1185">Reference proteome</keyword>
<dbReference type="PIRSF" id="PIRSF000350">
    <property type="entry name" value="Mercury_reductase_MerA"/>
    <property type="match status" value="1"/>
</dbReference>
<dbReference type="InterPro" id="IPR001100">
    <property type="entry name" value="Pyr_nuc-diS_OxRdtase"/>
</dbReference>
<dbReference type="Pfam" id="PF02852">
    <property type="entry name" value="Pyr_redox_dim"/>
    <property type="match status" value="1"/>
</dbReference>
<dbReference type="Pfam" id="PF07992">
    <property type="entry name" value="Pyr_redox_2"/>
    <property type="match status" value="1"/>
</dbReference>
<feature type="domain" description="FAD/NAD(P)-binding" evidence="5">
    <location>
        <begin position="7"/>
        <end position="354"/>
    </location>
</feature>
<dbReference type="AlphaFoldDB" id="A0A484I6L2"/>
<accession>A0A484I6L2</accession>
<evidence type="ECO:0000313" key="7">
    <source>
        <dbReference type="Proteomes" id="UP000294299"/>
    </source>
</evidence>
<keyword evidence="6" id="KW-0560">Oxidoreductase</keyword>
<evidence type="ECO:0000313" key="6">
    <source>
        <dbReference type="EMBL" id="VFJ12378.1"/>
    </source>
</evidence>
<organism evidence="6 7">
    <name type="scientific">Candidatus Nitrosocosmicus franklandianus</name>
    <dbReference type="NCBI Taxonomy" id="1798806"/>
    <lineage>
        <taxon>Archaea</taxon>
        <taxon>Nitrososphaerota</taxon>
        <taxon>Nitrososphaeria</taxon>
        <taxon>Nitrososphaerales</taxon>
        <taxon>Nitrososphaeraceae</taxon>
        <taxon>Candidatus Nitrosocosmicus</taxon>
    </lineage>
</organism>
<dbReference type="OrthoDB" id="27922at2157"/>
<dbReference type="SUPFAM" id="SSF51905">
    <property type="entry name" value="FAD/NAD(P)-binding domain"/>
    <property type="match status" value="1"/>
</dbReference>
<name>A0A484I6L2_9ARCH</name>
<protein>
    <submittedName>
        <fullName evidence="6">Glutathione amide reductase</fullName>
        <ecNumber evidence="6">1.8.1.16</ecNumber>
    </submittedName>
</protein>
<dbReference type="PRINTS" id="PR00411">
    <property type="entry name" value="PNDRDTASEI"/>
</dbReference>
<evidence type="ECO:0000259" key="5">
    <source>
        <dbReference type="Pfam" id="PF07992"/>
    </source>
</evidence>
<dbReference type="EC" id="1.8.1.16" evidence="6"/>
<dbReference type="GO" id="GO:0016491">
    <property type="term" value="F:oxidoreductase activity"/>
    <property type="evidence" value="ECO:0007669"/>
    <property type="project" value="UniProtKB-KW"/>
</dbReference>
<dbReference type="SUPFAM" id="SSF55424">
    <property type="entry name" value="FAD/NAD-linked reductases, dimerisation (C-terminal) domain"/>
    <property type="match status" value="1"/>
</dbReference>
<comment type="similarity">
    <text evidence="1">Belongs to the class-I pyridine nucleotide-disulfide oxidoreductase family.</text>
</comment>
<gene>
    <name evidence="6" type="primary">garB</name>
    <name evidence="6" type="ORF">NFRAN_0057</name>
</gene>
<feature type="domain" description="Pyridine nucleotide-disulphide oxidoreductase dimerisation" evidence="4">
    <location>
        <begin position="376"/>
        <end position="479"/>
    </location>
</feature>
<evidence type="ECO:0000259" key="4">
    <source>
        <dbReference type="Pfam" id="PF02852"/>
    </source>
</evidence>
<dbReference type="InterPro" id="IPR036188">
    <property type="entry name" value="FAD/NAD-bd_sf"/>
</dbReference>
<reference evidence="6 7" key="1">
    <citation type="submission" date="2019-02" db="EMBL/GenBank/DDBJ databases">
        <authorList>
            <person name="Lehtovirta-Morley E L."/>
        </authorList>
    </citation>
    <scope>NUCLEOTIDE SEQUENCE [LARGE SCALE GENOMIC DNA]</scope>
    <source>
        <strain evidence="6">NFRAN1</strain>
    </source>
</reference>
<dbReference type="EMBL" id="LR216287">
    <property type="protein sequence ID" value="VFJ12378.1"/>
    <property type="molecule type" value="Genomic_DNA"/>
</dbReference>
<sequence>MIGNYLFDLIVIGTGTAGSAVASKCRSEGLTVAIIDEIPFGGTCAIRGCEPKKILLEAAKTIDSVQRHKDKGIVNVDETHIKWHDLIRFKRTFTDPVPKEKEQSYVNNGIVPFHGRARFVGTDLIKIENDSGNTTLRGKHIVIATGAKPADLDIHGSENVITSDQFMELNKDQLPDSIVFIGGGYISFEFAHIAARCGIKKITILHRGRQPLGHFDPDLVNQLVKKSRDIGINVLLEKKVERVDRQEASLVDSENSNGIKLIVYYSCNTNPNSNGESSLTEPTISKVEADMVIHGAGRVPNIKGLDLVSGNVEHTTRGIKVNRYLQSISNPIVYASGDSVDNDGAPLTPVASYDGNIVANNILNGNNMESNYKGLPSVVFTIPTLASVGLIEKEAREQGLKFRVNYKDTSKWYSSRRIGETHSGFKILIEEETDKILGAHLLGSHSEEVINIFSIAIRLGLTAKDLNNPILYAYPTNSSNVIYMLQPQ</sequence>
<dbReference type="Gene3D" id="3.30.390.30">
    <property type="match status" value="1"/>
</dbReference>
<dbReference type="PANTHER" id="PTHR43014">
    <property type="entry name" value="MERCURIC REDUCTASE"/>
    <property type="match status" value="1"/>
</dbReference>
<dbReference type="InterPro" id="IPR004099">
    <property type="entry name" value="Pyr_nucl-diS_OxRdtase_dimer"/>
</dbReference>
<dbReference type="PANTHER" id="PTHR43014:SF5">
    <property type="entry name" value="GLUTATHIONE REDUCTASE (NADPH)"/>
    <property type="match status" value="1"/>
</dbReference>
<dbReference type="KEGG" id="nfn:NFRAN_0057"/>
<dbReference type="RefSeq" id="WP_134482530.1">
    <property type="nucleotide sequence ID" value="NZ_LR216287.1"/>
</dbReference>
<evidence type="ECO:0000256" key="3">
    <source>
        <dbReference type="ARBA" id="ARBA00022827"/>
    </source>
</evidence>
<dbReference type="PRINTS" id="PR00368">
    <property type="entry name" value="FADPNR"/>
</dbReference>
<dbReference type="InterPro" id="IPR016156">
    <property type="entry name" value="FAD/NAD-linked_Rdtase_dimer_sf"/>
</dbReference>